<gene>
    <name evidence="1" type="ORF">WOLCODRAFT_152080</name>
</gene>
<dbReference type="AlphaFoldDB" id="A0A2H3JQ51"/>
<dbReference type="EMBL" id="KB468124">
    <property type="protein sequence ID" value="PCH42033.1"/>
    <property type="molecule type" value="Genomic_DNA"/>
</dbReference>
<reference evidence="1 2" key="1">
    <citation type="journal article" date="2012" name="Science">
        <title>The Paleozoic origin of enzymatic lignin decomposition reconstructed from 31 fungal genomes.</title>
        <authorList>
            <person name="Floudas D."/>
            <person name="Binder M."/>
            <person name="Riley R."/>
            <person name="Barry K."/>
            <person name="Blanchette R.A."/>
            <person name="Henrissat B."/>
            <person name="Martinez A.T."/>
            <person name="Otillar R."/>
            <person name="Spatafora J.W."/>
            <person name="Yadav J.S."/>
            <person name="Aerts A."/>
            <person name="Benoit I."/>
            <person name="Boyd A."/>
            <person name="Carlson A."/>
            <person name="Copeland A."/>
            <person name="Coutinho P.M."/>
            <person name="de Vries R.P."/>
            <person name="Ferreira P."/>
            <person name="Findley K."/>
            <person name="Foster B."/>
            <person name="Gaskell J."/>
            <person name="Glotzer D."/>
            <person name="Gorecki P."/>
            <person name="Heitman J."/>
            <person name="Hesse C."/>
            <person name="Hori C."/>
            <person name="Igarashi K."/>
            <person name="Jurgens J.A."/>
            <person name="Kallen N."/>
            <person name="Kersten P."/>
            <person name="Kohler A."/>
            <person name="Kuees U."/>
            <person name="Kumar T.K.A."/>
            <person name="Kuo A."/>
            <person name="LaButti K."/>
            <person name="Larrondo L.F."/>
            <person name="Lindquist E."/>
            <person name="Ling A."/>
            <person name="Lombard V."/>
            <person name="Lucas S."/>
            <person name="Lundell T."/>
            <person name="Martin R."/>
            <person name="McLaughlin D.J."/>
            <person name="Morgenstern I."/>
            <person name="Morin E."/>
            <person name="Murat C."/>
            <person name="Nagy L.G."/>
            <person name="Nolan M."/>
            <person name="Ohm R.A."/>
            <person name="Patyshakuliyeva A."/>
            <person name="Rokas A."/>
            <person name="Ruiz-Duenas F.J."/>
            <person name="Sabat G."/>
            <person name="Salamov A."/>
            <person name="Samejima M."/>
            <person name="Schmutz J."/>
            <person name="Slot J.C."/>
            <person name="St John F."/>
            <person name="Stenlid J."/>
            <person name="Sun H."/>
            <person name="Sun S."/>
            <person name="Syed K."/>
            <person name="Tsang A."/>
            <person name="Wiebenga A."/>
            <person name="Young D."/>
            <person name="Pisabarro A."/>
            <person name="Eastwood D.C."/>
            <person name="Martin F."/>
            <person name="Cullen D."/>
            <person name="Grigoriev I.V."/>
            <person name="Hibbett D.S."/>
        </authorList>
    </citation>
    <scope>NUCLEOTIDE SEQUENCE [LARGE SCALE GENOMIC DNA]</scope>
    <source>
        <strain evidence="1 2">MD-104</strain>
    </source>
</reference>
<keyword evidence="2" id="KW-1185">Reference proteome</keyword>
<evidence type="ECO:0000313" key="2">
    <source>
        <dbReference type="Proteomes" id="UP000218811"/>
    </source>
</evidence>
<sequence>MIINVIGLNTIIGYIASSESTALLDGLSPRYQAELSGLLDHLRALLKRGQPNAGNGNAMGAFQQNPSTFSTSNLPPPKTLTCTCLPEPMQLREMMPLAISHVLMELPSLTSRRITFPLHSGYDSTGVLRTIVASCPQLLDLDLPCICKPSFLLLHPSFDPHLRLTIVRQLGEELMHVGATRIALSNSRLTRFLISYIPAHTPALPRPAQLEKGSFELVCDQQDLPINLLRPRLVSEWHASLGSSGDNLVSRALIAASMVLRVGGGSSCGHPDVRKIGRQERAIFMHTAPANTILSSISSIRAMNSFTALTDVRSAHLTASLLDIERSKEYGNLRSERCLDENAR</sequence>
<proteinExistence type="predicted"/>
<dbReference type="OrthoDB" id="2870744at2759"/>
<accession>A0A2H3JQ51</accession>
<name>A0A2H3JQ51_WOLCO</name>
<protein>
    <submittedName>
        <fullName evidence="1">Uncharacterized protein</fullName>
    </submittedName>
</protein>
<dbReference type="Proteomes" id="UP000218811">
    <property type="component" value="Unassembled WGS sequence"/>
</dbReference>
<dbReference type="STRING" id="742152.A0A2H3JQ51"/>
<organism evidence="1 2">
    <name type="scientific">Wolfiporia cocos (strain MD-104)</name>
    <name type="common">Brown rot fungus</name>
    <dbReference type="NCBI Taxonomy" id="742152"/>
    <lineage>
        <taxon>Eukaryota</taxon>
        <taxon>Fungi</taxon>
        <taxon>Dikarya</taxon>
        <taxon>Basidiomycota</taxon>
        <taxon>Agaricomycotina</taxon>
        <taxon>Agaricomycetes</taxon>
        <taxon>Polyporales</taxon>
        <taxon>Phaeolaceae</taxon>
        <taxon>Wolfiporia</taxon>
    </lineage>
</organism>
<evidence type="ECO:0000313" key="1">
    <source>
        <dbReference type="EMBL" id="PCH42033.1"/>
    </source>
</evidence>